<gene>
    <name evidence="2" type="ORF">KSP39_PZI022533</name>
</gene>
<dbReference type="Pfam" id="PF00612">
    <property type="entry name" value="IQ"/>
    <property type="match status" value="1"/>
</dbReference>
<reference evidence="2 3" key="1">
    <citation type="journal article" date="2022" name="Nat. Plants">
        <title>Genomes of leafy and leafless Platanthera orchids illuminate the evolution of mycoheterotrophy.</title>
        <authorList>
            <person name="Li M.H."/>
            <person name="Liu K.W."/>
            <person name="Li Z."/>
            <person name="Lu H.C."/>
            <person name="Ye Q.L."/>
            <person name="Zhang D."/>
            <person name="Wang J.Y."/>
            <person name="Li Y.F."/>
            <person name="Zhong Z.M."/>
            <person name="Liu X."/>
            <person name="Yu X."/>
            <person name="Liu D.K."/>
            <person name="Tu X.D."/>
            <person name="Liu B."/>
            <person name="Hao Y."/>
            <person name="Liao X.Y."/>
            <person name="Jiang Y.T."/>
            <person name="Sun W.H."/>
            <person name="Chen J."/>
            <person name="Chen Y.Q."/>
            <person name="Ai Y."/>
            <person name="Zhai J.W."/>
            <person name="Wu S.S."/>
            <person name="Zhou Z."/>
            <person name="Hsiao Y.Y."/>
            <person name="Wu W.L."/>
            <person name="Chen Y.Y."/>
            <person name="Lin Y.F."/>
            <person name="Hsu J.L."/>
            <person name="Li C.Y."/>
            <person name="Wang Z.W."/>
            <person name="Zhao X."/>
            <person name="Zhong W.Y."/>
            <person name="Ma X.K."/>
            <person name="Ma L."/>
            <person name="Huang J."/>
            <person name="Chen G.Z."/>
            <person name="Huang M.Z."/>
            <person name="Huang L."/>
            <person name="Peng D.H."/>
            <person name="Luo Y.B."/>
            <person name="Zou S.Q."/>
            <person name="Chen S.P."/>
            <person name="Lan S."/>
            <person name="Tsai W.C."/>
            <person name="Van de Peer Y."/>
            <person name="Liu Z.J."/>
        </authorList>
    </citation>
    <scope>NUCLEOTIDE SEQUENCE [LARGE SCALE GENOMIC DNA]</scope>
    <source>
        <strain evidence="2">Lor287</strain>
    </source>
</reference>
<dbReference type="InterPro" id="IPR000048">
    <property type="entry name" value="IQ_motif_EF-hand-BS"/>
</dbReference>
<evidence type="ECO:0000256" key="1">
    <source>
        <dbReference type="ARBA" id="ARBA00023186"/>
    </source>
</evidence>
<dbReference type="PANTHER" id="PTHR33322">
    <property type="entry name" value="BAG DOMAIN CONTAINING PROTEIN, EXPRESSED"/>
    <property type="match status" value="1"/>
</dbReference>
<dbReference type="GO" id="GO:0006457">
    <property type="term" value="P:protein folding"/>
    <property type="evidence" value="ECO:0007669"/>
    <property type="project" value="TreeGrafter"/>
</dbReference>
<dbReference type="Proteomes" id="UP001418222">
    <property type="component" value="Unassembled WGS sequence"/>
</dbReference>
<dbReference type="SMART" id="SM00015">
    <property type="entry name" value="IQ"/>
    <property type="match status" value="1"/>
</dbReference>
<dbReference type="EMBL" id="JBBWWQ010000020">
    <property type="protein sequence ID" value="KAK8916097.1"/>
    <property type="molecule type" value="Genomic_DNA"/>
</dbReference>
<accession>A0AAP0FUK2</accession>
<sequence length="257" mass="28255">MADSFYNHNWNPARYGSVPQIRPFSSKPKVVNVPVNFVSSDEASLKMPSPSPPTTVSGADRKAAAIAIQKAVRGFLVRMNVRAVRQIAMEVNEIERKVREEEVKILGNSSTIDTPVDLKGSVGESIEESSIHQAMEPAMELEMEIPASEPAIGDLEVAMGMEMENRAAVESINMEIGEEGTGSKAGEPSEELRGLRVMMERMAGENETLKMMVSRLCETSAEQCRLMEGLAGRVSNLEHVVHRMDRRKKSKGAAARR</sequence>
<protein>
    <recommendedName>
        <fullName evidence="4">BAG domain-containing protein</fullName>
    </recommendedName>
</protein>
<dbReference type="InterPro" id="IPR040400">
    <property type="entry name" value="BAG5/6/7/8"/>
</dbReference>
<evidence type="ECO:0000313" key="3">
    <source>
        <dbReference type="Proteomes" id="UP001418222"/>
    </source>
</evidence>
<keyword evidence="1" id="KW-0143">Chaperone</keyword>
<name>A0AAP0FUK2_9ASPA</name>
<organism evidence="2 3">
    <name type="scientific">Platanthera zijinensis</name>
    <dbReference type="NCBI Taxonomy" id="2320716"/>
    <lineage>
        <taxon>Eukaryota</taxon>
        <taxon>Viridiplantae</taxon>
        <taxon>Streptophyta</taxon>
        <taxon>Embryophyta</taxon>
        <taxon>Tracheophyta</taxon>
        <taxon>Spermatophyta</taxon>
        <taxon>Magnoliopsida</taxon>
        <taxon>Liliopsida</taxon>
        <taxon>Asparagales</taxon>
        <taxon>Orchidaceae</taxon>
        <taxon>Orchidoideae</taxon>
        <taxon>Orchideae</taxon>
        <taxon>Orchidinae</taxon>
        <taxon>Platanthera</taxon>
    </lineage>
</organism>
<comment type="caution">
    <text evidence="2">The sequence shown here is derived from an EMBL/GenBank/DDBJ whole genome shotgun (WGS) entry which is preliminary data.</text>
</comment>
<evidence type="ECO:0000313" key="2">
    <source>
        <dbReference type="EMBL" id="KAK8916097.1"/>
    </source>
</evidence>
<evidence type="ECO:0008006" key="4">
    <source>
        <dbReference type="Google" id="ProtNLM"/>
    </source>
</evidence>
<dbReference type="AlphaFoldDB" id="A0AAP0FUK2"/>
<keyword evidence="3" id="KW-1185">Reference proteome</keyword>
<proteinExistence type="predicted"/>
<dbReference type="PROSITE" id="PS50096">
    <property type="entry name" value="IQ"/>
    <property type="match status" value="1"/>
</dbReference>
<dbReference type="GO" id="GO:0009506">
    <property type="term" value="C:plasmodesma"/>
    <property type="evidence" value="ECO:0007669"/>
    <property type="project" value="TreeGrafter"/>
</dbReference>
<dbReference type="PANTHER" id="PTHR33322:SF4">
    <property type="entry name" value="BAG DOMAIN CONTAINING PROTEIN, EXPRESSED"/>
    <property type="match status" value="1"/>
</dbReference>